<dbReference type="SUPFAM" id="SSF54862">
    <property type="entry name" value="4Fe-4S ferredoxins"/>
    <property type="match status" value="1"/>
</dbReference>
<protein>
    <submittedName>
        <fullName evidence="2">Uncharacterized Fe-S center protein</fullName>
    </submittedName>
</protein>
<dbReference type="RefSeq" id="WP_057319999.1">
    <property type="nucleotide sequence ID" value="NZ_CYXP01000013.1"/>
</dbReference>
<feature type="domain" description="4Fe-4S ferredoxin-type" evidence="1">
    <location>
        <begin position="35"/>
        <end position="65"/>
    </location>
</feature>
<dbReference type="InterPro" id="IPR017896">
    <property type="entry name" value="4Fe4S_Fe-S-bd"/>
</dbReference>
<dbReference type="Proteomes" id="UP000095591">
    <property type="component" value="Unassembled WGS sequence"/>
</dbReference>
<dbReference type="PANTHER" id="PTHR43193:SF2">
    <property type="entry name" value="POLYFERREDOXIN PROTEIN FWDF"/>
    <property type="match status" value="1"/>
</dbReference>
<reference evidence="2 3" key="1">
    <citation type="submission" date="2015-09" db="EMBL/GenBank/DDBJ databases">
        <authorList>
            <consortium name="Pathogen Informatics"/>
        </authorList>
    </citation>
    <scope>NUCLEOTIDE SEQUENCE [LARGE SCALE GENOMIC DNA]</scope>
    <source>
        <strain evidence="2 3">2789STDY5608872</strain>
    </source>
</reference>
<accession>A0A173W0C5</accession>
<dbReference type="PROSITE" id="PS51379">
    <property type="entry name" value="4FE4S_FER_2"/>
    <property type="match status" value="2"/>
</dbReference>
<dbReference type="EMBL" id="CYXP01000013">
    <property type="protein sequence ID" value="CUN32913.1"/>
    <property type="molecule type" value="Genomic_DNA"/>
</dbReference>
<dbReference type="Pfam" id="PF12838">
    <property type="entry name" value="Fer4_7"/>
    <property type="match status" value="1"/>
</dbReference>
<dbReference type="AlphaFoldDB" id="A0A173W0C5"/>
<evidence type="ECO:0000313" key="2">
    <source>
        <dbReference type="EMBL" id="CUN32913.1"/>
    </source>
</evidence>
<evidence type="ECO:0000313" key="3">
    <source>
        <dbReference type="Proteomes" id="UP000095591"/>
    </source>
</evidence>
<proteinExistence type="predicted"/>
<name>A0A173W0C5_PARDI</name>
<evidence type="ECO:0000259" key="1">
    <source>
        <dbReference type="PROSITE" id="PS51379"/>
    </source>
</evidence>
<sequence>MIQIENKERCCGCTSCVSVCSHGAITMRADGLGFLYPEVDKDLCVDCGLCDKVCAFDENYDKSSNLPDPDIYAVRHKKISEVETSRSGAMFVALSDYVLENGGVVYGAGYTGHFRVTHKRALSKEERDEFKGSKYVQSFLGDTFKNVCDDLRKGMIVMFSGTPCQTSGLRSLVKLKRVPFDRLYVCDIVCHGVPSSRLWEDYLNYLERKEGKRVLKVNFRDKRRFGWKAHKESFELEGGYYTCTYYTYLFYQHIMFRHSCAVCPFTNYIRPSDITIADYWGWERLDKNLNTDDRGVSLVLVNSAKGQDWFEKVKKDIDYVRSDKEKCWQAHLSKPSEMHPDREAFEQDYKLHGFEYVMRKYGNIGWHYWMRRVMNKIRRMVRKGFVR</sequence>
<dbReference type="InterPro" id="IPR052977">
    <property type="entry name" value="Polyferredoxin-like_ET"/>
</dbReference>
<feature type="domain" description="4Fe-4S ferredoxin-type" evidence="1">
    <location>
        <begin position="1"/>
        <end position="30"/>
    </location>
</feature>
<dbReference type="PANTHER" id="PTHR43193">
    <property type="match status" value="1"/>
</dbReference>
<gene>
    <name evidence="2" type="ORF">ERS852429_04188</name>
</gene>
<dbReference type="Gene3D" id="3.30.70.20">
    <property type="match status" value="1"/>
</dbReference>
<dbReference type="InterPro" id="IPR007525">
    <property type="entry name" value="FrhB_FdhB_C"/>
</dbReference>
<organism evidence="2 3">
    <name type="scientific">Parabacteroides distasonis</name>
    <dbReference type="NCBI Taxonomy" id="823"/>
    <lineage>
        <taxon>Bacteria</taxon>
        <taxon>Pseudomonadati</taxon>
        <taxon>Bacteroidota</taxon>
        <taxon>Bacteroidia</taxon>
        <taxon>Bacteroidales</taxon>
        <taxon>Tannerellaceae</taxon>
        <taxon>Parabacteroides</taxon>
    </lineage>
</organism>
<dbReference type="Pfam" id="PF04432">
    <property type="entry name" value="FrhB_FdhB_C"/>
    <property type="match status" value="1"/>
</dbReference>